<gene>
    <name evidence="2" type="ORF">ILUMI_16459</name>
</gene>
<reference evidence="2" key="1">
    <citation type="submission" date="2019-08" db="EMBL/GenBank/DDBJ databases">
        <title>The genome of the North American firefly Photinus pyralis.</title>
        <authorList>
            <consortium name="Photinus pyralis genome working group"/>
            <person name="Fallon T.R."/>
            <person name="Sander Lower S.E."/>
            <person name="Weng J.-K."/>
        </authorList>
    </citation>
    <scope>NUCLEOTIDE SEQUENCE</scope>
    <source>
        <strain evidence="2">TRF0915ILg1</strain>
        <tissue evidence="2">Whole body</tissue>
    </source>
</reference>
<comment type="caution">
    <text evidence="2">The sequence shown here is derived from an EMBL/GenBank/DDBJ whole genome shotgun (WGS) entry which is preliminary data.</text>
</comment>
<organism evidence="2 3">
    <name type="scientific">Ignelater luminosus</name>
    <name type="common">Cucubano</name>
    <name type="synonym">Pyrophorus luminosus</name>
    <dbReference type="NCBI Taxonomy" id="2038154"/>
    <lineage>
        <taxon>Eukaryota</taxon>
        <taxon>Metazoa</taxon>
        <taxon>Ecdysozoa</taxon>
        <taxon>Arthropoda</taxon>
        <taxon>Hexapoda</taxon>
        <taxon>Insecta</taxon>
        <taxon>Pterygota</taxon>
        <taxon>Neoptera</taxon>
        <taxon>Endopterygota</taxon>
        <taxon>Coleoptera</taxon>
        <taxon>Polyphaga</taxon>
        <taxon>Elateriformia</taxon>
        <taxon>Elateroidea</taxon>
        <taxon>Elateridae</taxon>
        <taxon>Agrypninae</taxon>
        <taxon>Pyrophorini</taxon>
        <taxon>Ignelater</taxon>
    </lineage>
</organism>
<feature type="domain" description="PiggyBac transposable element-derived protein" evidence="1">
    <location>
        <begin position="47"/>
        <end position="108"/>
    </location>
</feature>
<accession>A0A8K0CNJ7</accession>
<dbReference type="Proteomes" id="UP000801492">
    <property type="component" value="Unassembled WGS sequence"/>
</dbReference>
<proteinExistence type="predicted"/>
<dbReference type="AlphaFoldDB" id="A0A8K0CNJ7"/>
<evidence type="ECO:0000313" key="3">
    <source>
        <dbReference type="Proteomes" id="UP000801492"/>
    </source>
</evidence>
<protein>
    <recommendedName>
        <fullName evidence="1">PiggyBac transposable element-derived protein domain-containing protein</fullName>
    </recommendedName>
</protein>
<dbReference type="Pfam" id="PF13843">
    <property type="entry name" value="DDE_Tnp_1_7"/>
    <property type="match status" value="1"/>
</dbReference>
<evidence type="ECO:0000313" key="2">
    <source>
        <dbReference type="EMBL" id="KAF2889714.1"/>
    </source>
</evidence>
<feature type="non-terminal residue" evidence="2">
    <location>
        <position position="1"/>
    </location>
</feature>
<name>A0A8K0CNJ7_IGNLU</name>
<dbReference type="InterPro" id="IPR029526">
    <property type="entry name" value="PGBD"/>
</dbReference>
<feature type="non-terminal residue" evidence="2">
    <location>
        <position position="111"/>
    </location>
</feature>
<dbReference type="EMBL" id="VTPC01063455">
    <property type="protein sequence ID" value="KAF2889714.1"/>
    <property type="molecule type" value="Genomic_DNA"/>
</dbReference>
<evidence type="ECO:0000259" key="1">
    <source>
        <dbReference type="Pfam" id="PF13843"/>
    </source>
</evidence>
<keyword evidence="3" id="KW-1185">Reference proteome</keyword>
<dbReference type="OrthoDB" id="6609151at2759"/>
<sequence length="111" mass="12266">PKTIHANEVCILDYAMTVYCLGMSICKGTDSRANKTDSLGEGVASALSHALAERLLQTELFCCATIRHTRKYFPKSKLNSDRDIKKGKLCGVVVENISISKWKDRGKKSVC</sequence>